<keyword evidence="2" id="KW-1185">Reference proteome</keyword>
<reference evidence="2" key="1">
    <citation type="journal article" date="2019" name="Int. J. Syst. Evol. Microbiol.">
        <title>The Global Catalogue of Microorganisms (GCM) 10K type strain sequencing project: providing services to taxonomists for standard genome sequencing and annotation.</title>
        <authorList>
            <consortium name="The Broad Institute Genomics Platform"/>
            <consortium name="The Broad Institute Genome Sequencing Center for Infectious Disease"/>
            <person name="Wu L."/>
            <person name="Ma J."/>
        </authorList>
    </citation>
    <scope>NUCLEOTIDE SEQUENCE [LARGE SCALE GENOMIC DNA]</scope>
    <source>
        <strain evidence="2">JCM 30331</strain>
    </source>
</reference>
<protein>
    <recommendedName>
        <fullName evidence="3">Phage protein</fullName>
    </recommendedName>
</protein>
<sequence length="139" mass="14986">MELPVTVQEVAAYAPDAPAVTEGQILEARDWAESKLERAGAVLEAGSREERAAKRAVMNYALHLVVGRNASSLRTKAGTTSVIQERKKLGDLETERKYADGQDTATGYLSSAGEYLSRAWQGLRDAGLPVPVRVVGTSR</sequence>
<evidence type="ECO:0000313" key="1">
    <source>
        <dbReference type="EMBL" id="GGK11706.1"/>
    </source>
</evidence>
<dbReference type="EMBL" id="BMPP01000001">
    <property type="protein sequence ID" value="GGK11706.1"/>
    <property type="molecule type" value="Genomic_DNA"/>
</dbReference>
<evidence type="ECO:0000313" key="2">
    <source>
        <dbReference type="Proteomes" id="UP000647587"/>
    </source>
</evidence>
<organism evidence="1 2">
    <name type="scientific">Deinococcus malanensis</name>
    <dbReference type="NCBI Taxonomy" id="1706855"/>
    <lineage>
        <taxon>Bacteria</taxon>
        <taxon>Thermotogati</taxon>
        <taxon>Deinococcota</taxon>
        <taxon>Deinococci</taxon>
        <taxon>Deinococcales</taxon>
        <taxon>Deinococcaceae</taxon>
        <taxon>Deinococcus</taxon>
    </lineage>
</organism>
<comment type="caution">
    <text evidence="1">The sequence shown here is derived from an EMBL/GenBank/DDBJ whole genome shotgun (WGS) entry which is preliminary data.</text>
</comment>
<gene>
    <name evidence="1" type="ORF">GCM10008955_01170</name>
</gene>
<dbReference type="RefSeq" id="WP_189003551.1">
    <property type="nucleotide sequence ID" value="NZ_BMPP01000001.1"/>
</dbReference>
<dbReference type="Proteomes" id="UP000647587">
    <property type="component" value="Unassembled WGS sequence"/>
</dbReference>
<proteinExistence type="predicted"/>
<name>A0ABQ2EGW8_9DEIO</name>
<evidence type="ECO:0008006" key="3">
    <source>
        <dbReference type="Google" id="ProtNLM"/>
    </source>
</evidence>
<accession>A0ABQ2EGW8</accession>